<dbReference type="OrthoDB" id="3354040at2759"/>
<feature type="compositionally biased region" description="Low complexity" evidence="1">
    <location>
        <begin position="350"/>
        <end position="361"/>
    </location>
</feature>
<evidence type="ECO:0000313" key="3">
    <source>
        <dbReference type="Proteomes" id="UP000008867"/>
    </source>
</evidence>
<dbReference type="EMBL" id="FQ311442">
    <property type="protein sequence ID" value="CBQ71037.1"/>
    <property type="molecule type" value="Genomic_DNA"/>
</dbReference>
<name>E6ZUY0_SPORE</name>
<feature type="compositionally biased region" description="Low complexity" evidence="1">
    <location>
        <begin position="220"/>
        <end position="235"/>
    </location>
</feature>
<proteinExistence type="predicted"/>
<feature type="region of interest" description="Disordered" evidence="1">
    <location>
        <begin position="220"/>
        <end position="254"/>
    </location>
</feature>
<sequence length="434" mass="47071">MYAAPALPEWLPPRATSQASSYHTVLDHLPTTTNASACASVDSLPSTLEHDGDAASSTPPTSPELEYETVQHTRHAKALVIAQPTLVNFVPTHEIQTAVSVTADRVVIDTIFPPTAVLRAHHDVSPRAHLQEGSAKEVDTTELLKRYEAELRQTLREKLTPNYDPTGSIREEIYTTLTQVTRFPDPAGTDVRRYSRDRCPCVCCDAGCSFPVEAHSLSTTTTQVGSGSSSGTHSTVDMAESVPPSGSMRSLQDKGKKHRFGFLSLRSFGRSRSSVDLTRNAPADETVIRSKSTALPVPAPALPAEVTRTVPPVRSKSFSNLVRRRRSKHLAPQPHPELPTRHSARHSLDTPRTPRTATPLAAPTPPPRRSSKTYAVVPRKAVPSLASAATLPRGSLAFEIGRIVEEDELGDGVERRELAMMSSFGRESQVGLAL</sequence>
<gene>
    <name evidence="2" type="ORF">sr13504</name>
</gene>
<keyword evidence="3" id="KW-1185">Reference proteome</keyword>
<evidence type="ECO:0000256" key="1">
    <source>
        <dbReference type="SAM" id="MobiDB-lite"/>
    </source>
</evidence>
<feature type="region of interest" description="Disordered" evidence="1">
    <location>
        <begin position="44"/>
        <end position="64"/>
    </location>
</feature>
<accession>E6ZUY0</accession>
<organism evidence="2 3">
    <name type="scientific">Sporisorium reilianum (strain SRZ2)</name>
    <name type="common">Maize head smut fungus</name>
    <dbReference type="NCBI Taxonomy" id="999809"/>
    <lineage>
        <taxon>Eukaryota</taxon>
        <taxon>Fungi</taxon>
        <taxon>Dikarya</taxon>
        <taxon>Basidiomycota</taxon>
        <taxon>Ustilaginomycotina</taxon>
        <taxon>Ustilaginomycetes</taxon>
        <taxon>Ustilaginales</taxon>
        <taxon>Ustilaginaceae</taxon>
        <taxon>Sporisorium</taxon>
    </lineage>
</organism>
<dbReference type="AlphaFoldDB" id="E6ZUY0"/>
<feature type="region of interest" description="Disordered" evidence="1">
    <location>
        <begin position="315"/>
        <end position="374"/>
    </location>
</feature>
<protein>
    <submittedName>
        <fullName evidence="2">Uncharacterized protein</fullName>
    </submittedName>
</protein>
<dbReference type="HOGENOM" id="CLU_505471_0_0_1"/>
<reference evidence="2 3" key="1">
    <citation type="journal article" date="2010" name="Science">
        <title>Pathogenicity determinants in smut fungi revealed by genome comparison.</title>
        <authorList>
            <person name="Schirawski J."/>
            <person name="Mannhaupt G."/>
            <person name="Muench K."/>
            <person name="Brefort T."/>
            <person name="Schipper K."/>
            <person name="Doehlemann G."/>
            <person name="Di Stasio M."/>
            <person name="Roessel N."/>
            <person name="Mendoza-Mendoza A."/>
            <person name="Pester D."/>
            <person name="Mueller O."/>
            <person name="Winterberg B."/>
            <person name="Meyer E."/>
            <person name="Ghareeb H."/>
            <person name="Wollenberg T."/>
            <person name="Muensterkoetter M."/>
            <person name="Wong P."/>
            <person name="Walter M."/>
            <person name="Stukenbrock E."/>
            <person name="Gueldener U."/>
            <person name="Kahmann R."/>
        </authorList>
    </citation>
    <scope>NUCLEOTIDE SEQUENCE [LARGE SCALE GENOMIC DNA]</scope>
    <source>
        <strain evidence="3">SRZ2</strain>
    </source>
</reference>
<dbReference type="eggNOG" id="ENOG502R33Y">
    <property type="taxonomic scope" value="Eukaryota"/>
</dbReference>
<dbReference type="VEuPathDB" id="FungiDB:sr13504"/>
<dbReference type="Proteomes" id="UP000008867">
    <property type="component" value="Chromosome 20"/>
</dbReference>
<evidence type="ECO:0000313" key="2">
    <source>
        <dbReference type="EMBL" id="CBQ71037.1"/>
    </source>
</evidence>